<dbReference type="EMBL" id="CCKQ01006137">
    <property type="protein sequence ID" value="CDW77426.1"/>
    <property type="molecule type" value="Genomic_DNA"/>
</dbReference>
<dbReference type="InParanoid" id="A0A078A6D7"/>
<evidence type="ECO:0000313" key="2">
    <source>
        <dbReference type="EMBL" id="CDW77426.1"/>
    </source>
</evidence>
<evidence type="ECO:0000256" key="1">
    <source>
        <dbReference type="SAM" id="MobiDB-lite"/>
    </source>
</evidence>
<proteinExistence type="predicted"/>
<name>A0A078A6D7_STYLE</name>
<keyword evidence="3" id="KW-1185">Reference proteome</keyword>
<feature type="region of interest" description="Disordered" evidence="1">
    <location>
        <begin position="65"/>
        <end position="97"/>
    </location>
</feature>
<accession>A0A078A6D7</accession>
<reference evidence="2 3" key="1">
    <citation type="submission" date="2014-06" db="EMBL/GenBank/DDBJ databases">
        <authorList>
            <person name="Swart Estienne"/>
        </authorList>
    </citation>
    <scope>NUCLEOTIDE SEQUENCE [LARGE SCALE GENOMIC DNA]</scope>
    <source>
        <strain evidence="2 3">130c</strain>
    </source>
</reference>
<dbReference type="AlphaFoldDB" id="A0A078A6D7"/>
<sequence length="499" mass="59009">MNKIDHRQFDPKVTERIQVEQVKNIVVQHQFEDGKIQKKNNLLGSILHESLLTRNQKIAIENQRAKSQLRNHQAKIDIDNEDDQSEKRSPSPSKRKLTKVQLLDEIQQNDDMGFIPPRTISRLQRIRQITFEQFERQFIKSSNNTIVKLPAHLDYFNFKREQNAQELVKKILNGEYDLDEEEKRLNELLYSTMSKSQLSGIKINKDDKKVNKAMFVQARAYSTNKKMADTQNSNDIPWITQPPKIQKKAKKHNKITFGQQQQENNLLDLNEVFEKGENQMLMSHDWSLKKDISPSRRVTFINKINNSIISNNSQSPNRMNNEYVKSVVKDIITKSNEQIKINPMKFEQMKEIDSQKSKFGKGISKYLDYQDNTREAFDKNNQSILEIIQESEFAKKQNRENLTGREVIEKVRQENFSNSVYVNFLGKGKIWKPDKSYILSGRKNKVLNLQMTNQNVQYQNGIQKKIKYWPFLYKIILSQFQQKVFFQQKRLLKQKYRQV</sequence>
<evidence type="ECO:0000313" key="3">
    <source>
        <dbReference type="Proteomes" id="UP000039865"/>
    </source>
</evidence>
<organism evidence="2 3">
    <name type="scientific">Stylonychia lemnae</name>
    <name type="common">Ciliate</name>
    <dbReference type="NCBI Taxonomy" id="5949"/>
    <lineage>
        <taxon>Eukaryota</taxon>
        <taxon>Sar</taxon>
        <taxon>Alveolata</taxon>
        <taxon>Ciliophora</taxon>
        <taxon>Intramacronucleata</taxon>
        <taxon>Spirotrichea</taxon>
        <taxon>Stichotrichia</taxon>
        <taxon>Sporadotrichida</taxon>
        <taxon>Oxytrichidae</taxon>
        <taxon>Stylonychinae</taxon>
        <taxon>Stylonychia</taxon>
    </lineage>
</organism>
<gene>
    <name evidence="2" type="primary">Contig13168.g14038</name>
    <name evidence="2" type="ORF">STYLEM_6387</name>
</gene>
<dbReference type="Proteomes" id="UP000039865">
    <property type="component" value="Unassembled WGS sequence"/>
</dbReference>
<protein>
    <submittedName>
        <fullName evidence="2">Uncharacterized protein</fullName>
    </submittedName>
</protein>
<dbReference type="OrthoDB" id="10685753at2759"/>